<dbReference type="Pfam" id="PF00072">
    <property type="entry name" value="Response_reg"/>
    <property type="match status" value="1"/>
</dbReference>
<dbReference type="InterPro" id="IPR011006">
    <property type="entry name" value="CheY-like_superfamily"/>
</dbReference>
<keyword evidence="5" id="KW-1185">Reference proteome</keyword>
<feature type="modified residue" description="4-aspartylphosphate" evidence="1">
    <location>
        <position position="53"/>
    </location>
</feature>
<name>A0ABR8LZD1_9FLAO</name>
<reference evidence="4 5" key="1">
    <citation type="submission" date="2020-09" db="EMBL/GenBank/DDBJ databases">
        <title>Bacillus nautilus sp. nov., Chryseoglobus crepusculi sp. nov, and Psychrobacter noctis sp. nov., isolated from deep-sea sponges from the equatorial Atlantic.</title>
        <authorList>
            <person name="Stennett H.L."/>
            <person name="Williams S.E."/>
        </authorList>
    </citation>
    <scope>NUCLEOTIDE SEQUENCE [LARGE SCALE GENOMIC DNA]</scope>
    <source>
        <strain evidence="4 5">28M-24</strain>
    </source>
</reference>
<sequence length="230" mass="26501">MTCIIVEDELPAQNLLKNYLSKIPDMQLLATFQSAMDANNYFKSNTVDLVFLDVNLPDISGLDFIKTVKNPPSIIMTTAYPEYAVSSFELDTIVDYLVKPFGFDRFLKAVNKAEDRLIKKDVVNQTVEDSIFLNVDKTLHKIILNDILFLESDRNYITIVTQTQKLSFIDSLKNWNQKLPDLEFVQIHKSYIINAKYVTKISGNEVYINTHRLPIGRTYKANLLKKLRII</sequence>
<organism evidence="4 5">
    <name type="scientific">Olleya marilimosa</name>
    <dbReference type="NCBI Taxonomy" id="272164"/>
    <lineage>
        <taxon>Bacteria</taxon>
        <taxon>Pseudomonadati</taxon>
        <taxon>Bacteroidota</taxon>
        <taxon>Flavobacteriia</taxon>
        <taxon>Flavobacteriales</taxon>
        <taxon>Flavobacteriaceae</taxon>
    </lineage>
</organism>
<protein>
    <submittedName>
        <fullName evidence="4">Response regulator transcription factor</fullName>
    </submittedName>
</protein>
<dbReference type="InterPro" id="IPR001789">
    <property type="entry name" value="Sig_transdc_resp-reg_receiver"/>
</dbReference>
<dbReference type="PROSITE" id="PS50930">
    <property type="entry name" value="HTH_LYTTR"/>
    <property type="match status" value="1"/>
</dbReference>
<evidence type="ECO:0000259" key="3">
    <source>
        <dbReference type="PROSITE" id="PS50930"/>
    </source>
</evidence>
<dbReference type="EMBL" id="JACXXH010000003">
    <property type="protein sequence ID" value="MBD3863352.1"/>
    <property type="molecule type" value="Genomic_DNA"/>
</dbReference>
<dbReference type="PANTHER" id="PTHR37299">
    <property type="entry name" value="TRANSCRIPTIONAL REGULATOR-RELATED"/>
    <property type="match status" value="1"/>
</dbReference>
<dbReference type="PROSITE" id="PS50110">
    <property type="entry name" value="RESPONSE_REGULATORY"/>
    <property type="match status" value="1"/>
</dbReference>
<evidence type="ECO:0000259" key="2">
    <source>
        <dbReference type="PROSITE" id="PS50110"/>
    </source>
</evidence>
<dbReference type="InterPro" id="IPR007492">
    <property type="entry name" value="LytTR_DNA-bd_dom"/>
</dbReference>
<gene>
    <name evidence="4" type="ORF">IEG06_07795</name>
</gene>
<dbReference type="RefSeq" id="WP_191099670.1">
    <property type="nucleotide sequence ID" value="NZ_JACXXF010000003.1"/>
</dbReference>
<feature type="domain" description="Response regulatory" evidence="2">
    <location>
        <begin position="2"/>
        <end position="114"/>
    </location>
</feature>
<dbReference type="InterPro" id="IPR046947">
    <property type="entry name" value="LytR-like"/>
</dbReference>
<comment type="caution">
    <text evidence="4">The sequence shown here is derived from an EMBL/GenBank/DDBJ whole genome shotgun (WGS) entry which is preliminary data.</text>
</comment>
<dbReference type="Gene3D" id="3.40.50.2300">
    <property type="match status" value="1"/>
</dbReference>
<evidence type="ECO:0000256" key="1">
    <source>
        <dbReference type="PROSITE-ProRule" id="PRU00169"/>
    </source>
</evidence>
<evidence type="ECO:0000313" key="4">
    <source>
        <dbReference type="EMBL" id="MBD3863352.1"/>
    </source>
</evidence>
<proteinExistence type="predicted"/>
<evidence type="ECO:0000313" key="5">
    <source>
        <dbReference type="Proteomes" id="UP000627521"/>
    </source>
</evidence>
<feature type="domain" description="HTH LytTR-type" evidence="3">
    <location>
        <begin position="131"/>
        <end position="229"/>
    </location>
</feature>
<dbReference type="Proteomes" id="UP000627521">
    <property type="component" value="Unassembled WGS sequence"/>
</dbReference>
<keyword evidence="1" id="KW-0597">Phosphoprotein</keyword>
<dbReference type="SMART" id="SM00850">
    <property type="entry name" value="LytTR"/>
    <property type="match status" value="1"/>
</dbReference>
<dbReference type="PANTHER" id="PTHR37299:SF1">
    <property type="entry name" value="STAGE 0 SPORULATION PROTEIN A HOMOLOG"/>
    <property type="match status" value="1"/>
</dbReference>
<accession>A0ABR8LZD1</accession>
<dbReference type="SMART" id="SM00448">
    <property type="entry name" value="REC"/>
    <property type="match status" value="1"/>
</dbReference>
<dbReference type="Pfam" id="PF04397">
    <property type="entry name" value="LytTR"/>
    <property type="match status" value="1"/>
</dbReference>
<dbReference type="SUPFAM" id="SSF52172">
    <property type="entry name" value="CheY-like"/>
    <property type="match status" value="1"/>
</dbReference>
<dbReference type="Gene3D" id="2.40.50.1020">
    <property type="entry name" value="LytTr DNA-binding domain"/>
    <property type="match status" value="1"/>
</dbReference>